<dbReference type="EMBL" id="FSRU01000001">
    <property type="protein sequence ID" value="SIO30757.1"/>
    <property type="molecule type" value="Genomic_DNA"/>
</dbReference>
<protein>
    <submittedName>
        <fullName evidence="1">Uncharacterized protein</fullName>
    </submittedName>
</protein>
<reference evidence="1 2" key="1">
    <citation type="submission" date="2016-11" db="EMBL/GenBank/DDBJ databases">
        <authorList>
            <person name="Jaros S."/>
            <person name="Januszkiewicz K."/>
            <person name="Wedrychowicz H."/>
        </authorList>
    </citation>
    <scope>NUCLEOTIDE SEQUENCE [LARGE SCALE GENOMIC DNA]</scope>
    <source>
        <strain evidence="1 2">GAS95</strain>
    </source>
</reference>
<organism evidence="1 2">
    <name type="scientific">Paraburkholderia phenazinium</name>
    <dbReference type="NCBI Taxonomy" id="60549"/>
    <lineage>
        <taxon>Bacteria</taxon>
        <taxon>Pseudomonadati</taxon>
        <taxon>Pseudomonadota</taxon>
        <taxon>Betaproteobacteria</taxon>
        <taxon>Burkholderiales</taxon>
        <taxon>Burkholderiaceae</taxon>
        <taxon>Paraburkholderia</taxon>
    </lineage>
</organism>
<keyword evidence="2" id="KW-1185">Reference proteome</keyword>
<evidence type="ECO:0000313" key="2">
    <source>
        <dbReference type="Proteomes" id="UP000185151"/>
    </source>
</evidence>
<accession>A0A1N6IFE0</accession>
<dbReference type="Proteomes" id="UP000185151">
    <property type="component" value="Unassembled WGS sequence"/>
</dbReference>
<gene>
    <name evidence="1" type="ORF">SAMN05444165_2112</name>
</gene>
<sequence>MSTCPLLRVSLTSRSARRTRRLAHATAGKQTRVKRSGYLWLALLLSVARLGRLHQLEQLLNAIPDSNDDFGCF</sequence>
<evidence type="ECO:0000313" key="1">
    <source>
        <dbReference type="EMBL" id="SIO30757.1"/>
    </source>
</evidence>
<dbReference type="AlphaFoldDB" id="A0A1N6IFE0"/>
<name>A0A1N6IFE0_9BURK</name>
<proteinExistence type="predicted"/>